<keyword evidence="2" id="KW-0687">Ribonucleoprotein</keyword>
<keyword evidence="3" id="KW-1185">Reference proteome</keyword>
<evidence type="ECO:0000313" key="3">
    <source>
        <dbReference type="Proteomes" id="UP001595816"/>
    </source>
</evidence>
<keyword evidence="2" id="KW-0689">Ribosomal protein</keyword>
<sequence length="24" mass="2989">MSKRTNKRRNRRKRKANHGRRPNA</sequence>
<gene>
    <name evidence="2" type="ORF">ACFOZ4_04975</name>
</gene>
<proteinExistence type="predicted"/>
<accession>A0ABV8LG99</accession>
<dbReference type="InterPro" id="IPR058090">
    <property type="entry name" value="bL37_actino"/>
</dbReference>
<dbReference type="GO" id="GO:0005840">
    <property type="term" value="C:ribosome"/>
    <property type="evidence" value="ECO:0007669"/>
    <property type="project" value="UniProtKB-KW"/>
</dbReference>
<organism evidence="2 3">
    <name type="scientific">Hamadaea flava</name>
    <dbReference type="NCBI Taxonomy" id="1742688"/>
    <lineage>
        <taxon>Bacteria</taxon>
        <taxon>Bacillati</taxon>
        <taxon>Actinomycetota</taxon>
        <taxon>Actinomycetes</taxon>
        <taxon>Micromonosporales</taxon>
        <taxon>Micromonosporaceae</taxon>
        <taxon>Hamadaea</taxon>
    </lineage>
</organism>
<dbReference type="NCBIfam" id="NF047428">
    <property type="entry name" value="ribo_Myco_bL37"/>
    <property type="match status" value="1"/>
</dbReference>
<comment type="caution">
    <text evidence="2">The sequence shown here is derived from an EMBL/GenBank/DDBJ whole genome shotgun (WGS) entry which is preliminary data.</text>
</comment>
<dbReference type="RefSeq" id="WP_372503161.1">
    <property type="nucleotide sequence ID" value="NZ_JAMZDZ010000001.1"/>
</dbReference>
<dbReference type="Proteomes" id="UP001595816">
    <property type="component" value="Unassembled WGS sequence"/>
</dbReference>
<protein>
    <submittedName>
        <fullName evidence="2">50S ribosomal protein bL37</fullName>
    </submittedName>
</protein>
<evidence type="ECO:0000313" key="2">
    <source>
        <dbReference type="EMBL" id="MFC4129952.1"/>
    </source>
</evidence>
<name>A0ABV8LG99_9ACTN</name>
<feature type="region of interest" description="Disordered" evidence="1">
    <location>
        <begin position="1"/>
        <end position="24"/>
    </location>
</feature>
<evidence type="ECO:0000256" key="1">
    <source>
        <dbReference type="SAM" id="MobiDB-lite"/>
    </source>
</evidence>
<reference evidence="3" key="1">
    <citation type="journal article" date="2019" name="Int. J. Syst. Evol. Microbiol.">
        <title>The Global Catalogue of Microorganisms (GCM) 10K type strain sequencing project: providing services to taxonomists for standard genome sequencing and annotation.</title>
        <authorList>
            <consortium name="The Broad Institute Genomics Platform"/>
            <consortium name="The Broad Institute Genome Sequencing Center for Infectious Disease"/>
            <person name="Wu L."/>
            <person name="Ma J."/>
        </authorList>
    </citation>
    <scope>NUCLEOTIDE SEQUENCE [LARGE SCALE GENOMIC DNA]</scope>
    <source>
        <strain evidence="3">CGMCC 4.7289</strain>
    </source>
</reference>
<dbReference type="EMBL" id="JBHSAY010000004">
    <property type="protein sequence ID" value="MFC4129952.1"/>
    <property type="molecule type" value="Genomic_DNA"/>
</dbReference>
<dbReference type="Pfam" id="PF26427">
    <property type="entry name" value="HR_L37"/>
    <property type="match status" value="1"/>
</dbReference>